<dbReference type="EMBL" id="KM406416">
    <property type="protein sequence ID" value="AIW55193.1"/>
    <property type="molecule type" value="Genomic_DNA"/>
</dbReference>
<accession>A0A0A0UVB3</accession>
<evidence type="ECO:0000313" key="1">
    <source>
        <dbReference type="EMBL" id="AIW55193.1"/>
    </source>
</evidence>
<geneLocation type="plasmid" evidence="1">
    <name>megaplasmid pMP7017</name>
</geneLocation>
<name>A0A0A0UVB3_BIFBR</name>
<proteinExistence type="predicted"/>
<dbReference type="PROSITE" id="PS51257">
    <property type="entry name" value="PROKAR_LIPOPROTEIN"/>
    <property type="match status" value="1"/>
</dbReference>
<protein>
    <submittedName>
        <fullName evidence="1">Uncharacterized protein</fullName>
    </submittedName>
</protein>
<dbReference type="AlphaFoldDB" id="A0A0A0UVB3"/>
<dbReference type="RefSeq" id="WP_052791199.1">
    <property type="nucleotide sequence ID" value="NZ_JASPDM010000014.1"/>
</dbReference>
<organism evidence="1">
    <name type="scientific">Bifidobacterium breve</name>
    <dbReference type="NCBI Taxonomy" id="1685"/>
    <lineage>
        <taxon>Bacteria</taxon>
        <taxon>Bacillati</taxon>
        <taxon>Actinomycetota</taxon>
        <taxon>Actinomycetes</taxon>
        <taxon>Bifidobacteriales</taxon>
        <taxon>Bifidobacteriaceae</taxon>
        <taxon>Bifidobacterium</taxon>
    </lineage>
</organism>
<reference evidence="1" key="1">
    <citation type="journal article" date="2015" name="Appl. Environ. Microbiol.">
        <title>Discovery of a conjugative megaplasmid in Bifidobacterium breve.</title>
        <authorList>
            <person name="Bottacini F."/>
            <person name="O'Connell Motherway M."/>
            <person name="Casey E."/>
            <person name="McDonnell B."/>
            <person name="Mahony J."/>
            <person name="Ventura M."/>
            <person name="van Sinderen D."/>
        </authorList>
    </citation>
    <scope>NUCLEOTIDE SEQUENCE</scope>
    <source>
        <strain evidence="1">JCM 7017</strain>
        <plasmid evidence="1">megaplasmid pMP7017</plasmid>
    </source>
</reference>
<sequence length="60" mass="6903">MKQAWFCPNCGQPMEARRHIDNPTGQTTWSIGCLNPKHFHTRGYINAAIAEIQLEKLLHQ</sequence>
<gene>
    <name evidence="1" type="ORF">B7017_p0139</name>
</gene>
<keyword evidence="1" id="KW-0614">Plasmid</keyword>